<reference evidence="3" key="1">
    <citation type="submission" date="2015-12" db="EMBL/GenBank/DDBJ databases">
        <authorList>
            <person name="Lodha T.D."/>
            <person name="Chintalapati S."/>
            <person name="Chintalapati V.R."/>
            <person name="Sravanthi T."/>
        </authorList>
    </citation>
    <scope>NUCLEOTIDE SEQUENCE [LARGE SCALE GENOMIC DNA]</scope>
    <source>
        <strain evidence="3">JC133</strain>
    </source>
</reference>
<dbReference type="AlphaFoldDB" id="A0A2S4JHJ0"/>
<dbReference type="InterPro" id="IPR030395">
    <property type="entry name" value="GP_PDE_dom"/>
</dbReference>
<keyword evidence="3" id="KW-1185">Reference proteome</keyword>
<dbReference type="GO" id="GO:0008081">
    <property type="term" value="F:phosphoric diester hydrolase activity"/>
    <property type="evidence" value="ECO:0007669"/>
    <property type="project" value="InterPro"/>
</dbReference>
<dbReference type="PANTHER" id="PTHR46211">
    <property type="entry name" value="GLYCEROPHOSPHORYL DIESTER PHOSPHODIESTERASE"/>
    <property type="match status" value="1"/>
</dbReference>
<dbReference type="CDD" id="cd08563">
    <property type="entry name" value="GDPD_TtGDE_like"/>
    <property type="match status" value="1"/>
</dbReference>
<dbReference type="PROSITE" id="PS51704">
    <property type="entry name" value="GP_PDE"/>
    <property type="match status" value="1"/>
</dbReference>
<sequence>MTVFAHRGASRNAPENSLVAFQTALDQGARAIELDVQMTRDRELVVCHDLTLDRTTDQKRFIKDLTLEEVRAADCGSWFHQDFSGQTVPTLQEVFRLVPPSVLINVEVKNHPCHQGIIEESLLELVAREGRQESVLYSSFDHLVLQRLHRLDPDAPIGALFYANILEPWRYLESQGIAPFSLHWAEEYVSRELVQGAQERGVKVFAYTVNQADRARELAGLGLDGIFSDLPGEAGAWLNQDDPG</sequence>
<comment type="caution">
    <text evidence="2">The sequence shown here is derived from an EMBL/GenBank/DDBJ whole genome shotgun (WGS) entry which is preliminary data.</text>
</comment>
<accession>A0A2S4JHJ0</accession>
<organism evidence="2 3">
    <name type="scientific">Alkalispirochaeta sphaeroplastigenens</name>
    <dbReference type="NCBI Taxonomy" id="1187066"/>
    <lineage>
        <taxon>Bacteria</taxon>
        <taxon>Pseudomonadati</taxon>
        <taxon>Spirochaetota</taxon>
        <taxon>Spirochaetia</taxon>
        <taxon>Spirochaetales</taxon>
        <taxon>Spirochaetaceae</taxon>
        <taxon>Alkalispirochaeta</taxon>
    </lineage>
</organism>
<proteinExistence type="predicted"/>
<feature type="domain" description="GP-PDE" evidence="1">
    <location>
        <begin position="1"/>
        <end position="238"/>
    </location>
</feature>
<dbReference type="RefSeq" id="WP_181015588.1">
    <property type="nucleotide sequence ID" value="NZ_LPWH01000112.1"/>
</dbReference>
<name>A0A2S4JHJ0_9SPIO</name>
<gene>
    <name evidence="2" type="ORF">AU468_11565</name>
</gene>
<dbReference type="InterPro" id="IPR017946">
    <property type="entry name" value="PLC-like_Pdiesterase_TIM-brl"/>
</dbReference>
<dbReference type="Gene3D" id="3.20.20.190">
    <property type="entry name" value="Phosphatidylinositol (PI) phosphodiesterase"/>
    <property type="match status" value="1"/>
</dbReference>
<dbReference type="GO" id="GO:0006629">
    <property type="term" value="P:lipid metabolic process"/>
    <property type="evidence" value="ECO:0007669"/>
    <property type="project" value="InterPro"/>
</dbReference>
<dbReference type="PROSITE" id="PS50007">
    <property type="entry name" value="PIPLC_X_DOMAIN"/>
    <property type="match status" value="1"/>
</dbReference>
<dbReference type="SUPFAM" id="SSF51695">
    <property type="entry name" value="PLC-like phosphodiesterases"/>
    <property type="match status" value="1"/>
</dbReference>
<protein>
    <recommendedName>
        <fullName evidence="1">GP-PDE domain-containing protein</fullName>
    </recommendedName>
</protein>
<dbReference type="Pfam" id="PF03009">
    <property type="entry name" value="GDPD"/>
    <property type="match status" value="1"/>
</dbReference>
<dbReference type="PANTHER" id="PTHR46211:SF1">
    <property type="entry name" value="GLYCEROPHOSPHODIESTER PHOSPHODIESTERASE, CYTOPLASMIC"/>
    <property type="match status" value="1"/>
</dbReference>
<evidence type="ECO:0000313" key="2">
    <source>
        <dbReference type="EMBL" id="POQ99017.1"/>
    </source>
</evidence>
<evidence type="ECO:0000313" key="3">
    <source>
        <dbReference type="Proteomes" id="UP000237350"/>
    </source>
</evidence>
<evidence type="ECO:0000259" key="1">
    <source>
        <dbReference type="PROSITE" id="PS51704"/>
    </source>
</evidence>
<dbReference type="EMBL" id="LPWH01000112">
    <property type="protein sequence ID" value="POQ99017.1"/>
    <property type="molecule type" value="Genomic_DNA"/>
</dbReference>
<dbReference type="Proteomes" id="UP000237350">
    <property type="component" value="Unassembled WGS sequence"/>
</dbReference>